<proteinExistence type="inferred from homology"/>
<dbReference type="PANTHER" id="PTHR31793">
    <property type="entry name" value="4-HYDROXYBENZOYL-COA THIOESTERASE FAMILY MEMBER"/>
    <property type="match status" value="1"/>
</dbReference>
<dbReference type="PANTHER" id="PTHR31793:SF27">
    <property type="entry name" value="NOVEL THIOESTERASE SUPERFAMILY DOMAIN AND SAPOSIN A-TYPE DOMAIN CONTAINING PROTEIN (0610012H03RIK)"/>
    <property type="match status" value="1"/>
</dbReference>
<comment type="similarity">
    <text evidence="1">Belongs to the 4-hydroxybenzoyl-CoA thioesterase family.</text>
</comment>
<name>A0A806K2S9_9BACT</name>
<sequence length="123" mass="14472">MTSECTLQVRTYECDSYKHVNNANYLNYLEYARYEYLKDIGFDYEKAIKAGYGVYIARIEIDYKMPAFTDDTLVIKSKPVKKRRRQRHHCTGNLEGRQPADKRKSYLGVRGLQGRSYQITRGI</sequence>
<accession>A0A806K2S9</accession>
<dbReference type="Pfam" id="PF13279">
    <property type="entry name" value="4HBT_2"/>
    <property type="match status" value="1"/>
</dbReference>
<dbReference type="InterPro" id="IPR050563">
    <property type="entry name" value="4-hydroxybenzoyl-CoA_TE"/>
</dbReference>
<reference evidence="3" key="1">
    <citation type="submission" date="2012-03" db="EMBL/GenBank/DDBJ databases">
        <title>Functional metagenomics reveals considerable lignocellulase gene clusters in the gut microbiome of a wood-feeding higher termite.</title>
        <authorList>
            <person name="Liu N."/>
        </authorList>
    </citation>
    <scope>NUCLEOTIDE SEQUENCE</scope>
</reference>
<dbReference type="GO" id="GO:0047617">
    <property type="term" value="F:fatty acyl-CoA hydrolase activity"/>
    <property type="evidence" value="ECO:0007669"/>
    <property type="project" value="TreeGrafter"/>
</dbReference>
<dbReference type="EMBL" id="JQ844299">
    <property type="protein sequence ID" value="AGS54424.1"/>
    <property type="molecule type" value="Genomic_DNA"/>
</dbReference>
<evidence type="ECO:0000256" key="2">
    <source>
        <dbReference type="ARBA" id="ARBA00022801"/>
    </source>
</evidence>
<evidence type="ECO:0000313" key="3">
    <source>
        <dbReference type="EMBL" id="AGS54424.1"/>
    </source>
</evidence>
<protein>
    <submittedName>
        <fullName evidence="3">Thioesterase family protein</fullName>
    </submittedName>
</protein>
<evidence type="ECO:0000256" key="1">
    <source>
        <dbReference type="ARBA" id="ARBA00005953"/>
    </source>
</evidence>
<dbReference type="CDD" id="cd00586">
    <property type="entry name" value="4HBT"/>
    <property type="match status" value="1"/>
</dbReference>
<dbReference type="SUPFAM" id="SSF54637">
    <property type="entry name" value="Thioesterase/thiol ester dehydrase-isomerase"/>
    <property type="match status" value="1"/>
</dbReference>
<organism evidence="3">
    <name type="scientific">uncultured bacterium contig00218</name>
    <dbReference type="NCBI Taxonomy" id="1181612"/>
    <lineage>
        <taxon>Bacteria</taxon>
        <taxon>environmental samples</taxon>
    </lineage>
</organism>
<dbReference type="InterPro" id="IPR029069">
    <property type="entry name" value="HotDog_dom_sf"/>
</dbReference>
<keyword evidence="2" id="KW-0378">Hydrolase</keyword>
<dbReference type="Gene3D" id="3.10.129.10">
    <property type="entry name" value="Hotdog Thioesterase"/>
    <property type="match status" value="1"/>
</dbReference>
<dbReference type="AlphaFoldDB" id="A0A806K2S9"/>